<dbReference type="Gene3D" id="3.30.70.2330">
    <property type="match status" value="1"/>
</dbReference>
<reference evidence="4 6" key="1">
    <citation type="journal article" date="2014" name="BMC Genomics">
        <title>The genome of the intracellular bacterium of the coastal bivalve, Solemya velum: a blueprint for thriving in and out of symbiosis.</title>
        <authorList>
            <person name="Dmytrenko O."/>
            <person name="Russell S.L."/>
            <person name="Loo W.T."/>
            <person name="Fontanez K.M."/>
            <person name="Liao L."/>
            <person name="Roeselers G."/>
            <person name="Sharma R."/>
            <person name="Stewart F.J."/>
            <person name="Newton I.L."/>
            <person name="Woyke T."/>
            <person name="Wu D."/>
            <person name="Lang J.M."/>
            <person name="Eisen J.A."/>
            <person name="Cavanaugh C.M."/>
        </authorList>
    </citation>
    <scope>NUCLEOTIDE SEQUENCE [LARGE SCALE GENOMIC DNA]</scope>
    <source>
        <strain evidence="4 6">WH</strain>
    </source>
</reference>
<evidence type="ECO:0000256" key="1">
    <source>
        <dbReference type="ARBA" id="ARBA00022723"/>
    </source>
</evidence>
<evidence type="ECO:0000313" key="5">
    <source>
        <dbReference type="EMBL" id="OOY36222.1"/>
    </source>
</evidence>
<dbReference type="AlphaFoldDB" id="A0A0B0HDJ8"/>
<evidence type="ECO:0000259" key="3">
    <source>
        <dbReference type="SMART" id="SM00910"/>
    </source>
</evidence>
<accession>A0A0B0HDJ8</accession>
<dbReference type="GO" id="GO:0003676">
    <property type="term" value="F:nucleic acid binding"/>
    <property type="evidence" value="ECO:0007669"/>
    <property type="project" value="InterPro"/>
</dbReference>
<dbReference type="InterPro" id="IPR014905">
    <property type="entry name" value="HIRAN"/>
</dbReference>
<dbReference type="STRING" id="2340.JV46_23830"/>
<proteinExistence type="predicted"/>
<evidence type="ECO:0000313" key="4">
    <source>
        <dbReference type="EMBL" id="KHF26677.1"/>
    </source>
</evidence>
<dbReference type="GeneID" id="86990674"/>
<dbReference type="Proteomes" id="UP000190962">
    <property type="component" value="Unassembled WGS sequence"/>
</dbReference>
<keyword evidence="6" id="KW-1185">Reference proteome</keyword>
<keyword evidence="1" id="KW-0479">Metal-binding</keyword>
<dbReference type="EMBL" id="MPNX01000001">
    <property type="protein sequence ID" value="OOY36222.1"/>
    <property type="molecule type" value="Genomic_DNA"/>
</dbReference>
<gene>
    <name evidence="5" type="ORF">BOV88_01120</name>
    <name evidence="4" type="ORF">JV46_23830</name>
</gene>
<dbReference type="GO" id="GO:0008270">
    <property type="term" value="F:zinc ion binding"/>
    <property type="evidence" value="ECO:0007669"/>
    <property type="project" value="InterPro"/>
</dbReference>
<feature type="domain" description="HIRAN" evidence="3">
    <location>
        <begin position="26"/>
        <end position="120"/>
    </location>
</feature>
<reference evidence="5 7" key="2">
    <citation type="submission" date="2016-11" db="EMBL/GenBank/DDBJ databases">
        <title>Mixed transmission modes and dynamic genome evolution in an obligate animal-bacterial symbiosis.</title>
        <authorList>
            <person name="Russell S.L."/>
            <person name="Corbett-Detig R.B."/>
            <person name="Cavanaugh C.M."/>
        </authorList>
    </citation>
    <scope>NUCLEOTIDE SEQUENCE [LARGE SCALE GENOMIC DNA]</scope>
    <source>
        <strain evidence="5">MA-KB16</strain>
    </source>
</reference>
<organism evidence="4 6">
    <name type="scientific">Solemya velum gill symbiont</name>
    <dbReference type="NCBI Taxonomy" id="2340"/>
    <lineage>
        <taxon>Bacteria</taxon>
        <taxon>Pseudomonadati</taxon>
        <taxon>Pseudomonadota</taxon>
        <taxon>Gammaproteobacteria</taxon>
        <taxon>sulfur-oxidizing symbionts</taxon>
    </lineage>
</organism>
<dbReference type="eggNOG" id="ENOG5032SKB">
    <property type="taxonomic scope" value="Bacteria"/>
</dbReference>
<protein>
    <submittedName>
        <fullName evidence="4">HIRAN domain-containing protein</fullName>
    </submittedName>
</protein>
<dbReference type="RefSeq" id="WP_052132075.1">
    <property type="nucleotide sequence ID" value="NZ_JRAA01000001.1"/>
</dbReference>
<dbReference type="SMART" id="SM00910">
    <property type="entry name" value="HIRAN"/>
    <property type="match status" value="1"/>
</dbReference>
<evidence type="ECO:0000313" key="7">
    <source>
        <dbReference type="Proteomes" id="UP000190962"/>
    </source>
</evidence>
<dbReference type="EMBL" id="JRAA01000001">
    <property type="protein sequence ID" value="KHF26677.1"/>
    <property type="molecule type" value="Genomic_DNA"/>
</dbReference>
<evidence type="ECO:0000256" key="2">
    <source>
        <dbReference type="ARBA" id="ARBA00022801"/>
    </source>
</evidence>
<dbReference type="Proteomes" id="UP000030856">
    <property type="component" value="Unassembled WGS sequence"/>
</dbReference>
<dbReference type="GO" id="GO:0016818">
    <property type="term" value="F:hydrolase activity, acting on acid anhydrides, in phosphorus-containing anhydrides"/>
    <property type="evidence" value="ECO:0007669"/>
    <property type="project" value="InterPro"/>
</dbReference>
<keyword evidence="2" id="KW-0378">Hydrolase</keyword>
<comment type="caution">
    <text evidence="4">The sequence shown here is derived from an EMBL/GenBank/DDBJ whole genome shotgun (WGS) entry which is preliminary data.</text>
</comment>
<dbReference type="OrthoDB" id="5769937at2"/>
<sequence>MQIRHFELIRKQLFHSGTRMKSRLQSSLQISSVAGFYHHRAIGVWSFLREGEELKLVREPQNPFDPAAVAIYFRNDKLGYVPRGENGRLAGMLDRGERLSARIRRLRNSEVSRRRIQFEVLS</sequence>
<evidence type="ECO:0000313" key="6">
    <source>
        <dbReference type="Proteomes" id="UP000030856"/>
    </source>
</evidence>
<name>A0A0B0HDJ8_SOVGS</name>
<dbReference type="Pfam" id="PF08797">
    <property type="entry name" value="HIRAN"/>
    <property type="match status" value="1"/>
</dbReference>